<dbReference type="Pfam" id="PF22421">
    <property type="entry name" value="SYY_C-terminal"/>
    <property type="match status" value="1"/>
</dbReference>
<comment type="caution">
    <text evidence="13">The sequence shown here is derived from an EMBL/GenBank/DDBJ whole genome shotgun (WGS) entry which is preliminary data.</text>
</comment>
<dbReference type="InterPro" id="IPR001412">
    <property type="entry name" value="aa-tRNA-synth_I_CS"/>
</dbReference>
<evidence type="ECO:0000256" key="5">
    <source>
        <dbReference type="ARBA" id="ARBA00022884"/>
    </source>
</evidence>
<evidence type="ECO:0000256" key="3">
    <source>
        <dbReference type="ARBA" id="ARBA00022741"/>
    </source>
</evidence>
<comment type="similarity">
    <text evidence="11">Belongs to the class-I aminoacyl-tRNA synthetase family.</text>
</comment>
<dbReference type="PANTHER" id="PTHR11766:SF0">
    <property type="entry name" value="TYROSINE--TRNA LIGASE, MITOCHONDRIAL"/>
    <property type="match status" value="1"/>
</dbReference>
<feature type="domain" description="Tyrosine--tRNA ligase SYY-like C-terminal" evidence="12">
    <location>
        <begin position="366"/>
        <end position="451"/>
    </location>
</feature>
<dbReference type="NCBIfam" id="TIGR00234">
    <property type="entry name" value="tyrS"/>
    <property type="match status" value="1"/>
</dbReference>
<dbReference type="Gene3D" id="3.10.290.10">
    <property type="entry name" value="RNA-binding S4 domain"/>
    <property type="match status" value="1"/>
</dbReference>
<accession>A0ABP0K377</accession>
<evidence type="ECO:0000256" key="2">
    <source>
        <dbReference type="ARBA" id="ARBA00022598"/>
    </source>
</evidence>
<evidence type="ECO:0000256" key="8">
    <source>
        <dbReference type="ARBA" id="ARBA00033323"/>
    </source>
</evidence>
<dbReference type="CDD" id="cd00165">
    <property type="entry name" value="S4"/>
    <property type="match status" value="1"/>
</dbReference>
<gene>
    <name evidence="13" type="ORF">SCF082_LOCUS15253</name>
</gene>
<dbReference type="PANTHER" id="PTHR11766">
    <property type="entry name" value="TYROSYL-TRNA SYNTHETASE"/>
    <property type="match status" value="1"/>
</dbReference>
<organism evidence="13 14">
    <name type="scientific">Durusdinium trenchii</name>
    <dbReference type="NCBI Taxonomy" id="1381693"/>
    <lineage>
        <taxon>Eukaryota</taxon>
        <taxon>Sar</taxon>
        <taxon>Alveolata</taxon>
        <taxon>Dinophyceae</taxon>
        <taxon>Suessiales</taxon>
        <taxon>Symbiodiniaceae</taxon>
        <taxon>Durusdinium</taxon>
    </lineage>
</organism>
<proteinExistence type="inferred from homology"/>
<dbReference type="Proteomes" id="UP001642464">
    <property type="component" value="Unassembled WGS sequence"/>
</dbReference>
<dbReference type="EMBL" id="CAXAMM010009737">
    <property type="protein sequence ID" value="CAK9021236.1"/>
    <property type="molecule type" value="Genomic_DNA"/>
</dbReference>
<dbReference type="CDD" id="cd00805">
    <property type="entry name" value="TyrRS_core"/>
    <property type="match status" value="1"/>
</dbReference>
<sequence length="455" mass="49111">MKRVVAALEARGLVAGLTHGGSTRCEAAHVVGVDGVELVDEVAHAAGGQPRSVYLGVDPSADGLHVGHLLGVLTLRSFQRHGFRPIALVGGATGLIGDPSGRATERQMLSEEQVQANVRGIQSDLERLLDFDACEVTGSDTHARLVNNADWYKDMSALGFLRDVGKHFRVGAMKSRDSVKSRVDQGLSFTEFSYQILQGYDFLHLYRTMGCRVQVGGSDQWGNIVSGVDLIRRVTGKRDAYGLTIPLLVNSDGTKFGKSAGNAVWLRPDKTSHLEFYQFFLRLADAEVEPLLPKLCGDDLHGDDLAQLVSDHRADLSKRLAQTYLAEHMTALVRGATGLRRAQVATKVLFGASLDDLSAADLLDLGNGTAEVPVVELRRDDVVGKPLASLAVQAKLCKSSSEARRLIASGGLYINNARVAPTKSTTFDPALHAKEGELSVLRAGKRKHAIIHFPH</sequence>
<evidence type="ECO:0000313" key="14">
    <source>
        <dbReference type="Proteomes" id="UP001642464"/>
    </source>
</evidence>
<dbReference type="PROSITE" id="PS50889">
    <property type="entry name" value="S4"/>
    <property type="match status" value="1"/>
</dbReference>
<dbReference type="SUPFAM" id="SSF55174">
    <property type="entry name" value="Alpha-L RNA-binding motif"/>
    <property type="match status" value="1"/>
</dbReference>
<keyword evidence="7 11" id="KW-0030">Aminoacyl-tRNA synthetase</keyword>
<dbReference type="EC" id="6.1.1.1" evidence="1 11"/>
<keyword evidence="3 11" id="KW-0547">Nucleotide-binding</keyword>
<evidence type="ECO:0000256" key="6">
    <source>
        <dbReference type="ARBA" id="ARBA00022917"/>
    </source>
</evidence>
<dbReference type="Gene3D" id="3.40.50.620">
    <property type="entry name" value="HUPs"/>
    <property type="match status" value="1"/>
</dbReference>
<keyword evidence="14" id="KW-1185">Reference proteome</keyword>
<dbReference type="Pfam" id="PF00579">
    <property type="entry name" value="tRNA-synt_1b"/>
    <property type="match status" value="1"/>
</dbReference>
<evidence type="ECO:0000259" key="12">
    <source>
        <dbReference type="Pfam" id="PF22421"/>
    </source>
</evidence>
<dbReference type="PROSITE" id="PS00178">
    <property type="entry name" value="AA_TRNA_LIGASE_I"/>
    <property type="match status" value="1"/>
</dbReference>
<dbReference type="InterPro" id="IPR002305">
    <property type="entry name" value="aa-tRNA-synth_Ic"/>
</dbReference>
<dbReference type="PRINTS" id="PR01040">
    <property type="entry name" value="TRNASYNTHTYR"/>
</dbReference>
<dbReference type="InterPro" id="IPR054608">
    <property type="entry name" value="SYY-like_C"/>
</dbReference>
<keyword evidence="2 11" id="KW-0436">Ligase</keyword>
<evidence type="ECO:0000256" key="9">
    <source>
        <dbReference type="ARBA" id="ARBA00048248"/>
    </source>
</evidence>
<name>A0ABP0K377_9DINO</name>
<dbReference type="InterPro" id="IPR024088">
    <property type="entry name" value="Tyr-tRNA-ligase_bac-type"/>
</dbReference>
<evidence type="ECO:0000256" key="11">
    <source>
        <dbReference type="RuleBase" id="RU361234"/>
    </source>
</evidence>
<dbReference type="InterPro" id="IPR036986">
    <property type="entry name" value="S4_RNA-bd_sf"/>
</dbReference>
<evidence type="ECO:0000256" key="10">
    <source>
        <dbReference type="PROSITE-ProRule" id="PRU00182"/>
    </source>
</evidence>
<evidence type="ECO:0000313" key="13">
    <source>
        <dbReference type="EMBL" id="CAK9021236.1"/>
    </source>
</evidence>
<dbReference type="GO" id="GO:0016874">
    <property type="term" value="F:ligase activity"/>
    <property type="evidence" value="ECO:0007669"/>
    <property type="project" value="UniProtKB-KW"/>
</dbReference>
<dbReference type="InterPro" id="IPR024107">
    <property type="entry name" value="Tyr-tRNA-ligase_bac_1"/>
</dbReference>
<dbReference type="InterPro" id="IPR014729">
    <property type="entry name" value="Rossmann-like_a/b/a_fold"/>
</dbReference>
<dbReference type="HAMAP" id="MF_02006">
    <property type="entry name" value="Tyr_tRNA_synth_type1"/>
    <property type="match status" value="1"/>
</dbReference>
<evidence type="ECO:0000256" key="7">
    <source>
        <dbReference type="ARBA" id="ARBA00023146"/>
    </source>
</evidence>
<evidence type="ECO:0000256" key="4">
    <source>
        <dbReference type="ARBA" id="ARBA00022840"/>
    </source>
</evidence>
<protein>
    <recommendedName>
        <fullName evidence="1 11">Tyrosine--tRNA ligase</fullName>
        <ecNumber evidence="1 11">6.1.1.1</ecNumber>
    </recommendedName>
    <alternativeName>
        <fullName evidence="8 11">Tyrosyl-tRNA synthetase</fullName>
    </alternativeName>
</protein>
<dbReference type="SUPFAM" id="SSF52374">
    <property type="entry name" value="Nucleotidylyl transferase"/>
    <property type="match status" value="1"/>
</dbReference>
<keyword evidence="4 11" id="KW-0067">ATP-binding</keyword>
<comment type="catalytic activity">
    <reaction evidence="9 11">
        <text>tRNA(Tyr) + L-tyrosine + ATP = L-tyrosyl-tRNA(Tyr) + AMP + diphosphate + H(+)</text>
        <dbReference type="Rhea" id="RHEA:10220"/>
        <dbReference type="Rhea" id="RHEA-COMP:9706"/>
        <dbReference type="Rhea" id="RHEA-COMP:9707"/>
        <dbReference type="ChEBI" id="CHEBI:15378"/>
        <dbReference type="ChEBI" id="CHEBI:30616"/>
        <dbReference type="ChEBI" id="CHEBI:33019"/>
        <dbReference type="ChEBI" id="CHEBI:58315"/>
        <dbReference type="ChEBI" id="CHEBI:78442"/>
        <dbReference type="ChEBI" id="CHEBI:78536"/>
        <dbReference type="ChEBI" id="CHEBI:456215"/>
        <dbReference type="EC" id="6.1.1.1"/>
    </reaction>
</comment>
<dbReference type="InterPro" id="IPR002307">
    <property type="entry name" value="Tyr-tRNA-ligase"/>
</dbReference>
<keyword evidence="5 10" id="KW-0694">RNA-binding</keyword>
<keyword evidence="6 11" id="KW-0648">Protein biosynthesis</keyword>
<evidence type="ECO:0000256" key="1">
    <source>
        <dbReference type="ARBA" id="ARBA00013160"/>
    </source>
</evidence>
<reference evidence="13 14" key="1">
    <citation type="submission" date="2024-02" db="EMBL/GenBank/DDBJ databases">
        <authorList>
            <person name="Chen Y."/>
            <person name="Shah S."/>
            <person name="Dougan E. K."/>
            <person name="Thang M."/>
            <person name="Chan C."/>
        </authorList>
    </citation>
    <scope>NUCLEOTIDE SEQUENCE [LARGE SCALE GENOMIC DNA]</scope>
</reference>
<dbReference type="Gene3D" id="1.10.240.10">
    <property type="entry name" value="Tyrosyl-Transfer RNA Synthetase"/>
    <property type="match status" value="1"/>
</dbReference>